<sequence length="128" mass="13826">FVIVSADGRLTDADHRQPNALRNKADHRFFVAGLKRADVVIHGRNSGDSDPKARARHRVIVTRGVATVARHPDIPNAALWNPAHAPVEDAAALIGVTQGMAAVIGGPAVFALFFGRYEVFWLSRAARV</sequence>
<comment type="caution">
    <text evidence="2">The sequence shown here is derived from an EMBL/GenBank/DDBJ whole genome shotgun (WGS) entry which is preliminary data.</text>
</comment>
<feature type="non-terminal residue" evidence="2">
    <location>
        <position position="128"/>
    </location>
</feature>
<proteinExistence type="predicted"/>
<evidence type="ECO:0000313" key="3">
    <source>
        <dbReference type="Proteomes" id="UP001057375"/>
    </source>
</evidence>
<feature type="transmembrane region" description="Helical" evidence="1">
    <location>
        <begin position="90"/>
        <end position="114"/>
    </location>
</feature>
<evidence type="ECO:0000256" key="1">
    <source>
        <dbReference type="SAM" id="Phobius"/>
    </source>
</evidence>
<keyword evidence="1" id="KW-1133">Transmembrane helix</keyword>
<feature type="non-terminal residue" evidence="2">
    <location>
        <position position="1"/>
    </location>
</feature>
<reference evidence="2" key="1">
    <citation type="submission" date="2022-03" db="EMBL/GenBank/DDBJ databases">
        <title>Draft genome sequence of Aduncisulcus paluster, a free-living microaerophilic Fornicata.</title>
        <authorList>
            <person name="Yuyama I."/>
            <person name="Kume K."/>
            <person name="Tamura T."/>
            <person name="Inagaki Y."/>
            <person name="Hashimoto T."/>
        </authorList>
    </citation>
    <scope>NUCLEOTIDE SEQUENCE</scope>
    <source>
        <strain evidence="2">NY0171</strain>
    </source>
</reference>
<dbReference type="EMBL" id="BQXS01002752">
    <property type="protein sequence ID" value="GKT33024.1"/>
    <property type="molecule type" value="Genomic_DNA"/>
</dbReference>
<dbReference type="Gene3D" id="3.40.430.10">
    <property type="entry name" value="Dihydrofolate Reductase, subunit A"/>
    <property type="match status" value="1"/>
</dbReference>
<gene>
    <name evidence="2" type="ORF">ADUPG1_002384</name>
</gene>
<accession>A0ABQ5KNI8</accession>
<protein>
    <submittedName>
        <fullName evidence="2">Dihydrofolate reductase</fullName>
    </submittedName>
</protein>
<keyword evidence="1" id="KW-0812">Transmembrane</keyword>
<dbReference type="InterPro" id="IPR024072">
    <property type="entry name" value="DHFR-like_dom_sf"/>
</dbReference>
<dbReference type="Proteomes" id="UP001057375">
    <property type="component" value="Unassembled WGS sequence"/>
</dbReference>
<keyword evidence="3" id="KW-1185">Reference proteome</keyword>
<keyword evidence="1" id="KW-0472">Membrane</keyword>
<evidence type="ECO:0000313" key="2">
    <source>
        <dbReference type="EMBL" id="GKT33024.1"/>
    </source>
</evidence>
<dbReference type="SUPFAM" id="SSF53597">
    <property type="entry name" value="Dihydrofolate reductase-like"/>
    <property type="match status" value="1"/>
</dbReference>
<organism evidence="2 3">
    <name type="scientific">Aduncisulcus paluster</name>
    <dbReference type="NCBI Taxonomy" id="2918883"/>
    <lineage>
        <taxon>Eukaryota</taxon>
        <taxon>Metamonada</taxon>
        <taxon>Carpediemonas-like organisms</taxon>
        <taxon>Aduncisulcus</taxon>
    </lineage>
</organism>
<name>A0ABQ5KNI8_9EUKA</name>